<keyword evidence="8" id="KW-1015">Disulfide bond</keyword>
<keyword evidence="15" id="KW-1185">Reference proteome</keyword>
<dbReference type="Gene3D" id="3.50.50.60">
    <property type="entry name" value="FAD/NAD(P)-binding domain"/>
    <property type="match status" value="2"/>
</dbReference>
<dbReference type="EC" id="1.8.1.4" evidence="2 11"/>
<evidence type="ECO:0000313" key="15">
    <source>
        <dbReference type="Proteomes" id="UP000748752"/>
    </source>
</evidence>
<dbReference type="Proteomes" id="UP000748752">
    <property type="component" value="Unassembled WGS sequence"/>
</dbReference>
<evidence type="ECO:0000259" key="12">
    <source>
        <dbReference type="Pfam" id="PF02852"/>
    </source>
</evidence>
<keyword evidence="7 11" id="KW-0520">NAD</keyword>
<evidence type="ECO:0000256" key="11">
    <source>
        <dbReference type="RuleBase" id="RU003692"/>
    </source>
</evidence>
<dbReference type="InterPro" id="IPR036188">
    <property type="entry name" value="FAD/NAD-bd_sf"/>
</dbReference>
<reference evidence="14 15" key="1">
    <citation type="journal article" date="2020" name="Microorganisms">
        <title>Osmotic Adaptation and Compatible Solute Biosynthesis of Phototrophic Bacteria as Revealed from Genome Analyses.</title>
        <authorList>
            <person name="Imhoff J.F."/>
            <person name="Rahn T."/>
            <person name="Kunzel S."/>
            <person name="Keller A."/>
            <person name="Neulinger S.C."/>
        </authorList>
    </citation>
    <scope>NUCLEOTIDE SEQUENCE [LARGE SCALE GENOMIC DNA]</scope>
    <source>
        <strain evidence="14 15">DSM 6210</strain>
    </source>
</reference>
<dbReference type="PANTHER" id="PTHR22912">
    <property type="entry name" value="DISULFIDE OXIDOREDUCTASE"/>
    <property type="match status" value="1"/>
</dbReference>
<keyword evidence="5 11" id="KW-0274">FAD</keyword>
<name>A0ABS1CN47_9GAMM</name>
<dbReference type="PRINTS" id="PR00368">
    <property type="entry name" value="FADPNR"/>
</dbReference>
<dbReference type="InterPro" id="IPR004099">
    <property type="entry name" value="Pyr_nucl-diS_OxRdtase_dimer"/>
</dbReference>
<dbReference type="SUPFAM" id="SSF51905">
    <property type="entry name" value="FAD/NAD(P)-binding domain"/>
    <property type="match status" value="1"/>
</dbReference>
<dbReference type="PANTHER" id="PTHR22912:SF160">
    <property type="entry name" value="DIHYDROLIPOYL DEHYDROGENASE"/>
    <property type="match status" value="1"/>
</dbReference>
<comment type="similarity">
    <text evidence="1 11">Belongs to the class-I pyridine nucleotide-disulfide oxidoreductase family.</text>
</comment>
<proteinExistence type="inferred from homology"/>
<dbReference type="InterPro" id="IPR023753">
    <property type="entry name" value="FAD/NAD-binding_dom"/>
</dbReference>
<evidence type="ECO:0000256" key="5">
    <source>
        <dbReference type="ARBA" id="ARBA00022827"/>
    </source>
</evidence>
<evidence type="ECO:0000256" key="9">
    <source>
        <dbReference type="ARBA" id="ARBA00023284"/>
    </source>
</evidence>
<dbReference type="InterPro" id="IPR050151">
    <property type="entry name" value="Class-I_Pyr_Nuc-Dis_Oxidored"/>
</dbReference>
<keyword evidence="4 11" id="KW-0285">Flavoprotein</keyword>
<comment type="catalytic activity">
    <reaction evidence="10 11">
        <text>N(6)-[(R)-dihydrolipoyl]-L-lysyl-[protein] + NAD(+) = N(6)-[(R)-lipoyl]-L-lysyl-[protein] + NADH + H(+)</text>
        <dbReference type="Rhea" id="RHEA:15045"/>
        <dbReference type="Rhea" id="RHEA-COMP:10474"/>
        <dbReference type="Rhea" id="RHEA-COMP:10475"/>
        <dbReference type="ChEBI" id="CHEBI:15378"/>
        <dbReference type="ChEBI" id="CHEBI:57540"/>
        <dbReference type="ChEBI" id="CHEBI:57945"/>
        <dbReference type="ChEBI" id="CHEBI:83099"/>
        <dbReference type="ChEBI" id="CHEBI:83100"/>
        <dbReference type="EC" id="1.8.1.4"/>
    </reaction>
</comment>
<evidence type="ECO:0000256" key="6">
    <source>
        <dbReference type="ARBA" id="ARBA00023002"/>
    </source>
</evidence>
<evidence type="ECO:0000313" key="14">
    <source>
        <dbReference type="EMBL" id="MBK1633230.1"/>
    </source>
</evidence>
<feature type="domain" description="Pyridine nucleotide-disulphide oxidoreductase dimerisation" evidence="12">
    <location>
        <begin position="354"/>
        <end position="462"/>
    </location>
</feature>
<evidence type="ECO:0000256" key="7">
    <source>
        <dbReference type="ARBA" id="ARBA00023027"/>
    </source>
</evidence>
<dbReference type="PROSITE" id="PS00076">
    <property type="entry name" value="PYRIDINE_REDOX_1"/>
    <property type="match status" value="1"/>
</dbReference>
<organism evidence="14 15">
    <name type="scientific">Thiohalocapsa halophila</name>
    <dbReference type="NCBI Taxonomy" id="69359"/>
    <lineage>
        <taxon>Bacteria</taxon>
        <taxon>Pseudomonadati</taxon>
        <taxon>Pseudomonadota</taxon>
        <taxon>Gammaproteobacteria</taxon>
        <taxon>Chromatiales</taxon>
        <taxon>Chromatiaceae</taxon>
        <taxon>Thiohalocapsa</taxon>
    </lineage>
</organism>
<evidence type="ECO:0000256" key="3">
    <source>
        <dbReference type="ARBA" id="ARBA00016961"/>
    </source>
</evidence>
<evidence type="ECO:0000256" key="10">
    <source>
        <dbReference type="ARBA" id="ARBA00049187"/>
    </source>
</evidence>
<evidence type="ECO:0000259" key="13">
    <source>
        <dbReference type="Pfam" id="PF07992"/>
    </source>
</evidence>
<evidence type="ECO:0000256" key="2">
    <source>
        <dbReference type="ARBA" id="ARBA00012608"/>
    </source>
</evidence>
<dbReference type="Pfam" id="PF07992">
    <property type="entry name" value="Pyr_redox_2"/>
    <property type="match status" value="1"/>
</dbReference>
<sequence>MVMGDLPVETQLLVLGDGPGGYAAAFRAADLGLDVTLVSPEARMGGVCLLRGCIPSKALLHLAEVGAMAAEAEQMGLDLGLEQDPPVWDLERVRNWTDGVVEQLADGLAELCEQRGIRRIRGRGHFAGPKRLLLSDADTSSIDFEHAIIATGSRPMALPGIEPRAEGRIMDSTGALALADLPERLLVVGGGYVGLELGSVYAAAGSRVTLIEMADRLLPGADADLIDPLHAHLERLFESIRLETRIESAEEDSDTVRVSLSGPDGSEAATFDRVMVAVGRRPNSDELGLDAAGVETDDAGHIRVDAKRRTSAKQIFAVGDVAGGRQLAHEAMAEGKVAAAVIAGQAAAFDPRAVPAVVYTDPQVAWCGLTETEAEAQGVEVRISRFPWRASGRALTLGAADGLTKLVLAPDTGRVLGFGAVGRHAEQLVAEAMLAVEMGAVAEDLALAVHPHPTLAETLGESAERFLGHATHLAPKNG</sequence>
<dbReference type="PRINTS" id="PR00411">
    <property type="entry name" value="PNDRDTASEI"/>
</dbReference>
<dbReference type="EMBL" id="NRRV01000073">
    <property type="protein sequence ID" value="MBK1633230.1"/>
    <property type="molecule type" value="Genomic_DNA"/>
</dbReference>
<dbReference type="NCBIfam" id="TIGR01350">
    <property type="entry name" value="lipoamide_DH"/>
    <property type="match status" value="1"/>
</dbReference>
<dbReference type="PIRSF" id="PIRSF000350">
    <property type="entry name" value="Mercury_reductase_MerA"/>
    <property type="match status" value="1"/>
</dbReference>
<dbReference type="InterPro" id="IPR001100">
    <property type="entry name" value="Pyr_nuc-diS_OxRdtase"/>
</dbReference>
<dbReference type="InterPro" id="IPR012999">
    <property type="entry name" value="Pyr_OxRdtase_I_AS"/>
</dbReference>
<protein>
    <recommendedName>
        <fullName evidence="3 11">Dihydrolipoyl dehydrogenase</fullName>
        <ecNumber evidence="2 11">1.8.1.4</ecNumber>
    </recommendedName>
</protein>
<comment type="cofactor">
    <cofactor evidence="11">
        <name>FAD</name>
        <dbReference type="ChEBI" id="CHEBI:57692"/>
    </cofactor>
    <text evidence="11">Binds 1 FAD per subunit.</text>
</comment>
<gene>
    <name evidence="14" type="primary">lpdA</name>
    <name evidence="14" type="ORF">CKO31_21235</name>
</gene>
<accession>A0ABS1CN47</accession>
<evidence type="ECO:0000256" key="8">
    <source>
        <dbReference type="ARBA" id="ARBA00023157"/>
    </source>
</evidence>
<dbReference type="Pfam" id="PF02852">
    <property type="entry name" value="Pyr_redox_dim"/>
    <property type="match status" value="1"/>
</dbReference>
<dbReference type="Gene3D" id="3.30.390.30">
    <property type="match status" value="1"/>
</dbReference>
<feature type="domain" description="FAD/NAD(P)-binding" evidence="13">
    <location>
        <begin position="11"/>
        <end position="335"/>
    </location>
</feature>
<comment type="miscellaneous">
    <text evidence="11">The active site is a redox-active disulfide bond.</text>
</comment>
<comment type="caution">
    <text evidence="14">The sequence shown here is derived from an EMBL/GenBank/DDBJ whole genome shotgun (WGS) entry which is preliminary data.</text>
</comment>
<evidence type="ECO:0000256" key="1">
    <source>
        <dbReference type="ARBA" id="ARBA00007532"/>
    </source>
</evidence>
<keyword evidence="6 11" id="KW-0560">Oxidoreductase</keyword>
<dbReference type="InterPro" id="IPR016156">
    <property type="entry name" value="FAD/NAD-linked_Rdtase_dimer_sf"/>
</dbReference>
<dbReference type="SUPFAM" id="SSF55424">
    <property type="entry name" value="FAD/NAD-linked reductases, dimerisation (C-terminal) domain"/>
    <property type="match status" value="1"/>
</dbReference>
<evidence type="ECO:0000256" key="4">
    <source>
        <dbReference type="ARBA" id="ARBA00022630"/>
    </source>
</evidence>
<dbReference type="InterPro" id="IPR006258">
    <property type="entry name" value="Lipoamide_DH"/>
</dbReference>
<keyword evidence="9 11" id="KW-0676">Redox-active center</keyword>